<protein>
    <submittedName>
        <fullName evidence="2">Maturase</fullName>
    </submittedName>
</protein>
<dbReference type="GO" id="GO:0005737">
    <property type="term" value="C:cytoplasm"/>
    <property type="evidence" value="ECO:0007669"/>
    <property type="project" value="UniProtKB-ARBA"/>
</dbReference>
<dbReference type="GO" id="GO:0006397">
    <property type="term" value="P:mRNA processing"/>
    <property type="evidence" value="ECO:0007669"/>
    <property type="project" value="InterPro"/>
</dbReference>
<keyword evidence="3" id="KW-1185">Reference proteome</keyword>
<evidence type="ECO:0000259" key="1">
    <source>
        <dbReference type="Pfam" id="PF01348"/>
    </source>
</evidence>
<feature type="domain" description="Domain X" evidence="1">
    <location>
        <begin position="28"/>
        <end position="100"/>
    </location>
</feature>
<organism evidence="2 3">
    <name type="scientific">Streptomyces daliensis</name>
    <dbReference type="NCBI Taxonomy" id="299421"/>
    <lineage>
        <taxon>Bacteria</taxon>
        <taxon>Bacillati</taxon>
        <taxon>Actinomycetota</taxon>
        <taxon>Actinomycetes</taxon>
        <taxon>Kitasatosporales</taxon>
        <taxon>Streptomycetaceae</taxon>
        <taxon>Streptomyces</taxon>
    </lineage>
</organism>
<sequence>RGRRTVNGKIQLRVPKDVIKAKCAPFLRRGKPAHLPQLMSCTPFDIISTYGAQYRGVVQYYLPAGDVYRLDRLKGVMLTSMLKTLAARHRSGVTAMANKYKTVIRTPSGPRRCFEAKVEREGRKPLIARFGGIPLTRQRKAVINDLP</sequence>
<dbReference type="EMBL" id="JAGSMN010001536">
    <property type="protein sequence ID" value="MBR7678527.1"/>
    <property type="molecule type" value="Genomic_DNA"/>
</dbReference>
<reference evidence="2" key="1">
    <citation type="submission" date="2021-04" db="EMBL/GenBank/DDBJ databases">
        <title>Sequencing of actinobacteria type strains.</title>
        <authorList>
            <person name="Nguyen G.-S."/>
            <person name="Wentzel A."/>
        </authorList>
    </citation>
    <scope>NUCLEOTIDE SEQUENCE</scope>
    <source>
        <strain evidence="2">DSM 42095</strain>
    </source>
</reference>
<proteinExistence type="predicted"/>
<dbReference type="AlphaFoldDB" id="A0A8T4J883"/>
<evidence type="ECO:0000313" key="3">
    <source>
        <dbReference type="Proteomes" id="UP000675554"/>
    </source>
</evidence>
<dbReference type="Proteomes" id="UP000675554">
    <property type="component" value="Unassembled WGS sequence"/>
</dbReference>
<gene>
    <name evidence="2" type="ORF">KDA82_37300</name>
</gene>
<dbReference type="InterPro" id="IPR024937">
    <property type="entry name" value="Domain_X"/>
</dbReference>
<name>A0A8T4J883_9ACTN</name>
<accession>A0A8T4J883</accession>
<feature type="non-terminal residue" evidence="2">
    <location>
        <position position="1"/>
    </location>
</feature>
<feature type="non-terminal residue" evidence="2">
    <location>
        <position position="147"/>
    </location>
</feature>
<dbReference type="Pfam" id="PF01348">
    <property type="entry name" value="Intron_maturas2"/>
    <property type="match status" value="1"/>
</dbReference>
<evidence type="ECO:0000313" key="2">
    <source>
        <dbReference type="EMBL" id="MBR7678527.1"/>
    </source>
</evidence>
<comment type="caution">
    <text evidence="2">The sequence shown here is derived from an EMBL/GenBank/DDBJ whole genome shotgun (WGS) entry which is preliminary data.</text>
</comment>